<dbReference type="AlphaFoldDB" id="A0A2T3ZAK5"/>
<evidence type="ECO:0000313" key="1">
    <source>
        <dbReference type="EMBL" id="PTB41837.1"/>
    </source>
</evidence>
<proteinExistence type="predicted"/>
<gene>
    <name evidence="1" type="ORF">M441DRAFT_405553</name>
</gene>
<sequence length="150" mass="17133">MPSYARLLTVGEKPLDAKTAERHRKSTYTIQRLCGCTVLDAYLWFEDFCLKLHFALWLSILSSLHSSLASHRLGRELATRFQPLISLATTNRCFGSQHLVVLVIQRTDHRPAFGFFVRFFTRLAANKQTTLLLDPLASSRVTQNQDCNPH</sequence>
<name>A0A2T3ZAK5_TRIA4</name>
<dbReference type="EMBL" id="KZ679261">
    <property type="protein sequence ID" value="PTB41837.1"/>
    <property type="molecule type" value="Genomic_DNA"/>
</dbReference>
<evidence type="ECO:0000313" key="2">
    <source>
        <dbReference type="Proteomes" id="UP000240493"/>
    </source>
</evidence>
<keyword evidence="2" id="KW-1185">Reference proteome</keyword>
<protein>
    <submittedName>
        <fullName evidence="1">Uncharacterized protein</fullName>
    </submittedName>
</protein>
<reference evidence="1 2" key="1">
    <citation type="submission" date="2016-07" db="EMBL/GenBank/DDBJ databases">
        <title>Multiple horizontal gene transfer events from other fungi enriched the ability of initially mycotrophic Trichoderma (Ascomycota) to feed on dead plant biomass.</title>
        <authorList>
            <consortium name="DOE Joint Genome Institute"/>
            <person name="Aerts A."/>
            <person name="Atanasova L."/>
            <person name="Chenthamara K."/>
            <person name="Zhang J."/>
            <person name="Grujic M."/>
            <person name="Henrissat B."/>
            <person name="Kuo A."/>
            <person name="Salamov A."/>
            <person name="Lipzen A."/>
            <person name="Labutti K."/>
            <person name="Barry K."/>
            <person name="Miao Y."/>
            <person name="Rahimi M.J."/>
            <person name="Shen Q."/>
            <person name="Grigoriev I.V."/>
            <person name="Kubicek C.P."/>
            <person name="Druzhinina I.S."/>
        </authorList>
    </citation>
    <scope>NUCLEOTIDE SEQUENCE [LARGE SCALE GENOMIC DNA]</scope>
    <source>
        <strain evidence="1 2">CBS 433.97</strain>
    </source>
</reference>
<accession>A0A2T3ZAK5</accession>
<dbReference type="Proteomes" id="UP000240493">
    <property type="component" value="Unassembled WGS sequence"/>
</dbReference>
<organism evidence="1 2">
    <name type="scientific">Trichoderma asperellum (strain ATCC 204424 / CBS 433.97 / NBRC 101777)</name>
    <dbReference type="NCBI Taxonomy" id="1042311"/>
    <lineage>
        <taxon>Eukaryota</taxon>
        <taxon>Fungi</taxon>
        <taxon>Dikarya</taxon>
        <taxon>Ascomycota</taxon>
        <taxon>Pezizomycotina</taxon>
        <taxon>Sordariomycetes</taxon>
        <taxon>Hypocreomycetidae</taxon>
        <taxon>Hypocreales</taxon>
        <taxon>Hypocreaceae</taxon>
        <taxon>Trichoderma</taxon>
    </lineage>
</organism>